<evidence type="ECO:0000256" key="1">
    <source>
        <dbReference type="SAM" id="Phobius"/>
    </source>
</evidence>
<dbReference type="InterPro" id="IPR009577">
    <property type="entry name" value="Sm_multidrug_ex"/>
</dbReference>
<dbReference type="EMBL" id="UINC01076379">
    <property type="protein sequence ID" value="SVC15491.1"/>
    <property type="molecule type" value="Genomic_DNA"/>
</dbReference>
<gene>
    <name evidence="2" type="ORF">METZ01_LOCUS268345</name>
</gene>
<organism evidence="2">
    <name type="scientific">marine metagenome</name>
    <dbReference type="NCBI Taxonomy" id="408172"/>
    <lineage>
        <taxon>unclassified sequences</taxon>
        <taxon>metagenomes</taxon>
        <taxon>ecological metagenomes</taxon>
    </lineage>
</organism>
<dbReference type="Pfam" id="PF06695">
    <property type="entry name" value="Sm_multidrug_ex"/>
    <property type="match status" value="1"/>
</dbReference>
<dbReference type="PANTHER" id="PTHR36007">
    <property type="entry name" value="TRANSPORT PROTEIN-RELATED"/>
    <property type="match status" value="1"/>
</dbReference>
<evidence type="ECO:0000313" key="2">
    <source>
        <dbReference type="EMBL" id="SVC15491.1"/>
    </source>
</evidence>
<name>A0A382JY92_9ZZZZ</name>
<evidence type="ECO:0008006" key="3">
    <source>
        <dbReference type="Google" id="ProtNLM"/>
    </source>
</evidence>
<keyword evidence="1" id="KW-0472">Membrane</keyword>
<feature type="transmembrane region" description="Helical" evidence="1">
    <location>
        <begin position="37"/>
        <end position="57"/>
    </location>
</feature>
<feature type="transmembrane region" description="Helical" evidence="1">
    <location>
        <begin position="97"/>
        <end position="122"/>
    </location>
</feature>
<proteinExistence type="predicted"/>
<dbReference type="AlphaFoldDB" id="A0A382JY92"/>
<accession>A0A382JY92</accession>
<sequence>MDVVAFLQVFVAAMMPVGELRISIPIGIHVLDLPWYLVLPISIIGNLLPVLLLVPALHIGATRLRKHPTFLTKILDWRAASLLHTHNNQFAKYGSTFLVLLVAVPLPMTGAWTGSLASWVFGIPARKSILLIAAGVVIAGTIVTLLTESGIKLGNILT</sequence>
<feature type="transmembrane region" description="Helical" evidence="1">
    <location>
        <begin position="128"/>
        <end position="147"/>
    </location>
</feature>
<reference evidence="2" key="1">
    <citation type="submission" date="2018-05" db="EMBL/GenBank/DDBJ databases">
        <authorList>
            <person name="Lanie J.A."/>
            <person name="Ng W.-L."/>
            <person name="Kazmierczak K.M."/>
            <person name="Andrzejewski T.M."/>
            <person name="Davidsen T.M."/>
            <person name="Wayne K.J."/>
            <person name="Tettelin H."/>
            <person name="Glass J.I."/>
            <person name="Rusch D."/>
            <person name="Podicherti R."/>
            <person name="Tsui H.-C.T."/>
            <person name="Winkler M.E."/>
        </authorList>
    </citation>
    <scope>NUCLEOTIDE SEQUENCE</scope>
</reference>
<keyword evidence="1" id="KW-0812">Transmembrane</keyword>
<protein>
    <recommendedName>
        <fullName evidence="3">Small multi-drug export protein</fullName>
    </recommendedName>
</protein>
<dbReference type="PANTHER" id="PTHR36007:SF2">
    <property type="entry name" value="TRANSPORT PROTEIN-RELATED"/>
    <property type="match status" value="1"/>
</dbReference>
<keyword evidence="1" id="KW-1133">Transmembrane helix</keyword>